<accession>A0A6A6WTF4</accession>
<dbReference type="AlphaFoldDB" id="A0A6A6WTF4"/>
<reference evidence="2" key="1">
    <citation type="journal article" date="2020" name="Stud. Mycol.">
        <title>101 Dothideomycetes genomes: a test case for predicting lifestyles and emergence of pathogens.</title>
        <authorList>
            <person name="Haridas S."/>
            <person name="Albert R."/>
            <person name="Binder M."/>
            <person name="Bloem J."/>
            <person name="Labutti K."/>
            <person name="Salamov A."/>
            <person name="Andreopoulos B."/>
            <person name="Baker S."/>
            <person name="Barry K."/>
            <person name="Bills G."/>
            <person name="Bluhm B."/>
            <person name="Cannon C."/>
            <person name="Castanera R."/>
            <person name="Culley D."/>
            <person name="Daum C."/>
            <person name="Ezra D."/>
            <person name="Gonzalez J."/>
            <person name="Henrissat B."/>
            <person name="Kuo A."/>
            <person name="Liang C."/>
            <person name="Lipzen A."/>
            <person name="Lutzoni F."/>
            <person name="Magnuson J."/>
            <person name="Mondo S."/>
            <person name="Nolan M."/>
            <person name="Ohm R."/>
            <person name="Pangilinan J."/>
            <person name="Park H.-J."/>
            <person name="Ramirez L."/>
            <person name="Alfaro M."/>
            <person name="Sun H."/>
            <person name="Tritt A."/>
            <person name="Yoshinaga Y."/>
            <person name="Zwiers L.-H."/>
            <person name="Turgeon B."/>
            <person name="Goodwin S."/>
            <person name="Spatafora J."/>
            <person name="Crous P."/>
            <person name="Grigoriev I."/>
        </authorList>
    </citation>
    <scope>NUCLEOTIDE SEQUENCE</scope>
    <source>
        <strain evidence="2">CBS 109.77</strain>
    </source>
</reference>
<evidence type="ECO:0000313" key="2">
    <source>
        <dbReference type="EMBL" id="KAF2787077.1"/>
    </source>
</evidence>
<proteinExistence type="predicted"/>
<sequence length="184" mass="20194">MHRHARMRHVEEVRGSVAWLFGRDGGWTRETWRPPDTPDVQTCSAGEYVPQGQRRPRSAGRREMLARHHRVHVGDSSSALGSGLWDLGRASVFPRCLPVGVMSPGRWWWWWWCGAGARAAGAPPHVASSGDAAALQCCDGEPPLSTAGQLALPGTQTRQHTKARRRGRPFATRRGHCAAASGCF</sequence>
<organism evidence="2 3">
    <name type="scientific">Melanomma pulvis-pyrius CBS 109.77</name>
    <dbReference type="NCBI Taxonomy" id="1314802"/>
    <lineage>
        <taxon>Eukaryota</taxon>
        <taxon>Fungi</taxon>
        <taxon>Dikarya</taxon>
        <taxon>Ascomycota</taxon>
        <taxon>Pezizomycotina</taxon>
        <taxon>Dothideomycetes</taxon>
        <taxon>Pleosporomycetidae</taxon>
        <taxon>Pleosporales</taxon>
        <taxon>Melanommataceae</taxon>
        <taxon>Melanomma</taxon>
    </lineage>
</organism>
<feature type="compositionally biased region" description="Basic residues" evidence="1">
    <location>
        <begin position="159"/>
        <end position="173"/>
    </location>
</feature>
<dbReference type="EMBL" id="MU002363">
    <property type="protein sequence ID" value="KAF2787077.1"/>
    <property type="molecule type" value="Genomic_DNA"/>
</dbReference>
<dbReference type="Proteomes" id="UP000799757">
    <property type="component" value="Unassembled WGS sequence"/>
</dbReference>
<evidence type="ECO:0000256" key="1">
    <source>
        <dbReference type="SAM" id="MobiDB-lite"/>
    </source>
</evidence>
<keyword evidence="3" id="KW-1185">Reference proteome</keyword>
<feature type="region of interest" description="Disordered" evidence="1">
    <location>
        <begin position="153"/>
        <end position="173"/>
    </location>
</feature>
<evidence type="ECO:0000313" key="3">
    <source>
        <dbReference type="Proteomes" id="UP000799757"/>
    </source>
</evidence>
<protein>
    <submittedName>
        <fullName evidence="2">Uncharacterized protein</fullName>
    </submittedName>
</protein>
<name>A0A6A6WTF4_9PLEO</name>
<gene>
    <name evidence="2" type="ORF">K505DRAFT_343242</name>
</gene>